<evidence type="ECO:0000313" key="1">
    <source>
        <dbReference type="EMBL" id="KAG5539450.1"/>
    </source>
</evidence>
<dbReference type="AlphaFoldDB" id="A0AAV6JJ58"/>
<accession>A0AAV6JJ58</accession>
<dbReference type="GO" id="GO:0045046">
    <property type="term" value="P:protein import into peroxisome membrane"/>
    <property type="evidence" value="ECO:0007669"/>
    <property type="project" value="TreeGrafter"/>
</dbReference>
<proteinExistence type="predicted"/>
<dbReference type="PANTHER" id="PTHR28080:SF1">
    <property type="entry name" value="PEROXISOMAL BIOGENESIS FACTOR 3"/>
    <property type="match status" value="1"/>
</dbReference>
<keyword evidence="2" id="KW-1185">Reference proteome</keyword>
<dbReference type="EMBL" id="JACTNZ010000007">
    <property type="protein sequence ID" value="KAG5539450.1"/>
    <property type="molecule type" value="Genomic_DNA"/>
</dbReference>
<dbReference type="Proteomes" id="UP000823749">
    <property type="component" value="Chromosome 7"/>
</dbReference>
<comment type="caution">
    <text evidence="1">The sequence shown here is derived from an EMBL/GenBank/DDBJ whole genome shotgun (WGS) entry which is preliminary data.</text>
</comment>
<dbReference type="InterPro" id="IPR006966">
    <property type="entry name" value="Peroxin-3"/>
</dbReference>
<dbReference type="PANTHER" id="PTHR28080">
    <property type="entry name" value="PEROXISOMAL BIOGENESIS FACTOR 3"/>
    <property type="match status" value="1"/>
</dbReference>
<sequence length="259" mass="29493">MEEIEEEDEKPDPHRVERSELVEGDHIYKWSTSAAYAHHGRKQLKDLFNSTVVHETVVKILDIFMSMGSPHHWVDYIMPEDARFYKFVAFSDSAGTNLSDVTKFDQLMVETRAVLSSVEFANIVDISLKRAVKALMEDINAQLGEGNLLSGMPLPKFCLALHKLLLYCLRNQATRGLRFDFCDLNLISSTEESRRRLSAFRSEVAHAQLPSATRITHWFRGPCICLKMDSETVTCVGIIERNIDSGTWIYKCYGILVVS</sequence>
<organism evidence="1 2">
    <name type="scientific">Rhododendron griersonianum</name>
    <dbReference type="NCBI Taxonomy" id="479676"/>
    <lineage>
        <taxon>Eukaryota</taxon>
        <taxon>Viridiplantae</taxon>
        <taxon>Streptophyta</taxon>
        <taxon>Embryophyta</taxon>
        <taxon>Tracheophyta</taxon>
        <taxon>Spermatophyta</taxon>
        <taxon>Magnoliopsida</taxon>
        <taxon>eudicotyledons</taxon>
        <taxon>Gunneridae</taxon>
        <taxon>Pentapetalae</taxon>
        <taxon>asterids</taxon>
        <taxon>Ericales</taxon>
        <taxon>Ericaceae</taxon>
        <taxon>Ericoideae</taxon>
        <taxon>Rhodoreae</taxon>
        <taxon>Rhododendron</taxon>
    </lineage>
</organism>
<dbReference type="GO" id="GO:0030674">
    <property type="term" value="F:protein-macromolecule adaptor activity"/>
    <property type="evidence" value="ECO:0007669"/>
    <property type="project" value="TreeGrafter"/>
</dbReference>
<dbReference type="GO" id="GO:0005778">
    <property type="term" value="C:peroxisomal membrane"/>
    <property type="evidence" value="ECO:0007669"/>
    <property type="project" value="InterPro"/>
</dbReference>
<protein>
    <submittedName>
        <fullName evidence="1">Uncharacterized protein</fullName>
    </submittedName>
</protein>
<name>A0AAV6JJ58_9ERIC</name>
<gene>
    <name evidence="1" type="ORF">RHGRI_019852</name>
</gene>
<evidence type="ECO:0000313" key="2">
    <source>
        <dbReference type="Proteomes" id="UP000823749"/>
    </source>
</evidence>
<reference evidence="1" key="1">
    <citation type="submission" date="2020-08" db="EMBL/GenBank/DDBJ databases">
        <title>Plant Genome Project.</title>
        <authorList>
            <person name="Zhang R.-G."/>
        </authorList>
    </citation>
    <scope>NUCLEOTIDE SEQUENCE</scope>
    <source>
        <strain evidence="1">WSP0</strain>
        <tissue evidence="1">Leaf</tissue>
    </source>
</reference>